<dbReference type="AlphaFoldDB" id="A0A9P4S916"/>
<feature type="compositionally biased region" description="Low complexity" evidence="1">
    <location>
        <begin position="26"/>
        <end position="39"/>
    </location>
</feature>
<proteinExistence type="predicted"/>
<comment type="caution">
    <text evidence="3">The sequence shown here is derived from an EMBL/GenBank/DDBJ whole genome shotgun (WGS) entry which is preliminary data.</text>
</comment>
<name>A0A9P4S916_9PEZI</name>
<evidence type="ECO:0000259" key="2">
    <source>
        <dbReference type="Pfam" id="PF15377"/>
    </source>
</evidence>
<dbReference type="EMBL" id="MU006097">
    <property type="protein sequence ID" value="KAF2838300.1"/>
    <property type="molecule type" value="Genomic_DNA"/>
</dbReference>
<evidence type="ECO:0000313" key="4">
    <source>
        <dbReference type="Proteomes" id="UP000799429"/>
    </source>
</evidence>
<evidence type="ECO:0000313" key="3">
    <source>
        <dbReference type="EMBL" id="KAF2838300.1"/>
    </source>
</evidence>
<keyword evidence="4" id="KW-1185">Reference proteome</keyword>
<feature type="region of interest" description="Disordered" evidence="1">
    <location>
        <begin position="22"/>
        <end position="99"/>
    </location>
</feature>
<accession>A0A9P4S916</accession>
<feature type="domain" description="DUF4604" evidence="2">
    <location>
        <begin position="8"/>
        <end position="179"/>
    </location>
</feature>
<protein>
    <recommendedName>
        <fullName evidence="2">DUF4604 domain-containing protein</fullName>
    </recommendedName>
</protein>
<evidence type="ECO:0000256" key="1">
    <source>
        <dbReference type="SAM" id="MobiDB-lite"/>
    </source>
</evidence>
<dbReference type="Pfam" id="PF15377">
    <property type="entry name" value="DUF4604"/>
    <property type="match status" value="1"/>
</dbReference>
<sequence>MPPLKPSDLTFNSSLPPFLQRLHQLSSSNSSSPSNSAPNPLRPRRPKTAAEEDEDAPTYLTENGETVSREAFEGMVAGKPEGEKGGVGKVGEGEGIERKDAVEVEVEVGTKRKAAPAEIGGSRKRKVGKVVGVGSDGEGAEDGREVGKKDGEGRGEDKKVKKKVKKGRSKVVLSFGDGEGEDG</sequence>
<dbReference type="Proteomes" id="UP000799429">
    <property type="component" value="Unassembled WGS sequence"/>
</dbReference>
<gene>
    <name evidence="3" type="ORF">M501DRAFT_993144</name>
</gene>
<reference evidence="3" key="1">
    <citation type="journal article" date="2020" name="Stud. Mycol.">
        <title>101 Dothideomycetes genomes: a test case for predicting lifestyles and emergence of pathogens.</title>
        <authorList>
            <person name="Haridas S."/>
            <person name="Albert R."/>
            <person name="Binder M."/>
            <person name="Bloem J."/>
            <person name="Labutti K."/>
            <person name="Salamov A."/>
            <person name="Andreopoulos B."/>
            <person name="Baker S."/>
            <person name="Barry K."/>
            <person name="Bills G."/>
            <person name="Bluhm B."/>
            <person name="Cannon C."/>
            <person name="Castanera R."/>
            <person name="Culley D."/>
            <person name="Daum C."/>
            <person name="Ezra D."/>
            <person name="Gonzalez J."/>
            <person name="Henrissat B."/>
            <person name="Kuo A."/>
            <person name="Liang C."/>
            <person name="Lipzen A."/>
            <person name="Lutzoni F."/>
            <person name="Magnuson J."/>
            <person name="Mondo S."/>
            <person name="Nolan M."/>
            <person name="Ohm R."/>
            <person name="Pangilinan J."/>
            <person name="Park H.-J."/>
            <person name="Ramirez L."/>
            <person name="Alfaro M."/>
            <person name="Sun H."/>
            <person name="Tritt A."/>
            <person name="Yoshinaga Y."/>
            <person name="Zwiers L.-H."/>
            <person name="Turgeon B."/>
            <person name="Goodwin S."/>
            <person name="Spatafora J."/>
            <person name="Crous P."/>
            <person name="Grigoriev I."/>
        </authorList>
    </citation>
    <scope>NUCLEOTIDE SEQUENCE</scope>
    <source>
        <strain evidence="3">CBS 101060</strain>
    </source>
</reference>
<dbReference type="InterPro" id="IPR027911">
    <property type="entry name" value="DUF4604"/>
</dbReference>
<feature type="compositionally biased region" description="Basic and acidic residues" evidence="1">
    <location>
        <begin position="141"/>
        <end position="159"/>
    </location>
</feature>
<organism evidence="3 4">
    <name type="scientific">Patellaria atrata CBS 101060</name>
    <dbReference type="NCBI Taxonomy" id="1346257"/>
    <lineage>
        <taxon>Eukaryota</taxon>
        <taxon>Fungi</taxon>
        <taxon>Dikarya</taxon>
        <taxon>Ascomycota</taxon>
        <taxon>Pezizomycotina</taxon>
        <taxon>Dothideomycetes</taxon>
        <taxon>Dothideomycetes incertae sedis</taxon>
        <taxon>Patellariales</taxon>
        <taxon>Patellariaceae</taxon>
        <taxon>Patellaria</taxon>
    </lineage>
</organism>
<feature type="compositionally biased region" description="Basic and acidic residues" evidence="1">
    <location>
        <begin position="80"/>
        <end position="99"/>
    </location>
</feature>
<feature type="region of interest" description="Disordered" evidence="1">
    <location>
        <begin position="126"/>
        <end position="163"/>
    </location>
</feature>
<dbReference type="OrthoDB" id="5388322at2759"/>